<organism evidence="4 5">
    <name type="scientific">Lolium multiflorum</name>
    <name type="common">Italian ryegrass</name>
    <name type="synonym">Lolium perenne subsp. multiflorum</name>
    <dbReference type="NCBI Taxonomy" id="4521"/>
    <lineage>
        <taxon>Eukaryota</taxon>
        <taxon>Viridiplantae</taxon>
        <taxon>Streptophyta</taxon>
        <taxon>Embryophyta</taxon>
        <taxon>Tracheophyta</taxon>
        <taxon>Spermatophyta</taxon>
        <taxon>Magnoliopsida</taxon>
        <taxon>Liliopsida</taxon>
        <taxon>Poales</taxon>
        <taxon>Poaceae</taxon>
        <taxon>BOP clade</taxon>
        <taxon>Pooideae</taxon>
        <taxon>Poodae</taxon>
        <taxon>Poeae</taxon>
        <taxon>Poeae Chloroplast Group 2 (Poeae type)</taxon>
        <taxon>Loliodinae</taxon>
        <taxon>Loliinae</taxon>
        <taxon>Lolium</taxon>
    </lineage>
</organism>
<sequence length="460" mass="51427">MERVEGMMQGLKLSEAERKGVRIGWRGGGKVGVVEAQAIGKLMAEKPAIADAMENALGPLWCPMRGIDCKDLGDNIFLFTFHQALGKKKAVEGGPWKFDNALLVMEDYVPSKGIDEYEFNKIPIWIRVFKLPLGMMSRETGEDIGDQIGEWIEVDGVENGLAQGKYLRVKVRMSITKPLMRGVTVVVDESGRTKWCPLEYEYLPDFCYICGMIGHLDRECDIKLKKGEEPQYGKWMRWVPPKYKSFSETKRGWTVNENNNRQGSWAGGGRRHGSDASSWRKVDTAPRESGGNAVSKDKEGTSQLCNNEKDGKMLVAKQLMLVSVANGKEVGRDGDDVCEEERQIKENVRLLEDSTMQNRQNGGKEEEKEGPRGIEKGKEKQMEGKPTIATFKRQKRGPKQGTKGEEVTVGKKRSGDAMEVDVEVSVKTKKVKENGTGMQQDGGELNNEKAGLSEQLRKQK</sequence>
<dbReference type="EMBL" id="JAUUTY010000005">
    <property type="protein sequence ID" value="KAK1632759.1"/>
    <property type="molecule type" value="Genomic_DNA"/>
</dbReference>
<dbReference type="InterPro" id="IPR001878">
    <property type="entry name" value="Znf_CCHC"/>
</dbReference>
<dbReference type="PROSITE" id="PS50158">
    <property type="entry name" value="ZF_CCHC"/>
    <property type="match status" value="1"/>
</dbReference>
<dbReference type="InterPro" id="IPR025558">
    <property type="entry name" value="DUF4283"/>
</dbReference>
<dbReference type="AlphaFoldDB" id="A0AAD8RYE4"/>
<keyword evidence="5" id="KW-1185">Reference proteome</keyword>
<feature type="region of interest" description="Disordered" evidence="2">
    <location>
        <begin position="254"/>
        <end position="304"/>
    </location>
</feature>
<keyword evidence="1" id="KW-0479">Metal-binding</keyword>
<feature type="compositionally biased region" description="Basic and acidic residues" evidence="2">
    <location>
        <begin position="362"/>
        <end position="383"/>
    </location>
</feature>
<dbReference type="InterPro" id="IPR040256">
    <property type="entry name" value="At4g02000-like"/>
</dbReference>
<protein>
    <recommendedName>
        <fullName evidence="3">CCHC-type domain-containing protein</fullName>
    </recommendedName>
</protein>
<dbReference type="GO" id="GO:0003676">
    <property type="term" value="F:nucleic acid binding"/>
    <property type="evidence" value="ECO:0007669"/>
    <property type="project" value="InterPro"/>
</dbReference>
<dbReference type="GO" id="GO:0008270">
    <property type="term" value="F:zinc ion binding"/>
    <property type="evidence" value="ECO:0007669"/>
    <property type="project" value="UniProtKB-KW"/>
</dbReference>
<comment type="caution">
    <text evidence="4">The sequence shown here is derived from an EMBL/GenBank/DDBJ whole genome shotgun (WGS) entry which is preliminary data.</text>
</comment>
<keyword evidence="1" id="KW-0862">Zinc</keyword>
<name>A0AAD8RYE4_LOLMU</name>
<evidence type="ECO:0000256" key="2">
    <source>
        <dbReference type="SAM" id="MobiDB-lite"/>
    </source>
</evidence>
<keyword evidence="1" id="KW-0863">Zinc-finger</keyword>
<dbReference type="InterPro" id="IPR025836">
    <property type="entry name" value="Zn_knuckle_CX2CX4HX4C"/>
</dbReference>
<feature type="region of interest" description="Disordered" evidence="2">
    <location>
        <begin position="352"/>
        <end position="460"/>
    </location>
</feature>
<feature type="compositionally biased region" description="Basic and acidic residues" evidence="2">
    <location>
        <begin position="402"/>
        <end position="416"/>
    </location>
</feature>
<dbReference type="Proteomes" id="UP001231189">
    <property type="component" value="Unassembled WGS sequence"/>
</dbReference>
<gene>
    <name evidence="4" type="ORF">QYE76_007074</name>
</gene>
<proteinExistence type="predicted"/>
<feature type="compositionally biased region" description="Basic and acidic residues" evidence="2">
    <location>
        <begin position="272"/>
        <end position="286"/>
    </location>
</feature>
<feature type="domain" description="CCHC-type" evidence="3">
    <location>
        <begin position="207"/>
        <end position="220"/>
    </location>
</feature>
<dbReference type="Pfam" id="PF14111">
    <property type="entry name" value="DUF4283"/>
    <property type="match status" value="1"/>
</dbReference>
<reference evidence="4" key="1">
    <citation type="submission" date="2023-07" db="EMBL/GenBank/DDBJ databases">
        <title>A chromosome-level genome assembly of Lolium multiflorum.</title>
        <authorList>
            <person name="Chen Y."/>
            <person name="Copetti D."/>
            <person name="Kolliker R."/>
            <person name="Studer B."/>
        </authorList>
    </citation>
    <scope>NUCLEOTIDE SEQUENCE</scope>
    <source>
        <strain evidence="4">02402/16</strain>
        <tissue evidence="4">Leaf</tissue>
    </source>
</reference>
<dbReference type="PANTHER" id="PTHR31286:SF180">
    <property type="entry name" value="OS10G0362600 PROTEIN"/>
    <property type="match status" value="1"/>
</dbReference>
<evidence type="ECO:0000259" key="3">
    <source>
        <dbReference type="PROSITE" id="PS50158"/>
    </source>
</evidence>
<dbReference type="PANTHER" id="PTHR31286">
    <property type="entry name" value="GLYCINE-RICH CELL WALL STRUCTURAL PROTEIN 1.8-LIKE"/>
    <property type="match status" value="1"/>
</dbReference>
<evidence type="ECO:0000256" key="1">
    <source>
        <dbReference type="PROSITE-ProRule" id="PRU00047"/>
    </source>
</evidence>
<accession>A0AAD8RYE4</accession>
<dbReference type="Pfam" id="PF14392">
    <property type="entry name" value="zf-CCHC_4"/>
    <property type="match status" value="1"/>
</dbReference>
<evidence type="ECO:0000313" key="5">
    <source>
        <dbReference type="Proteomes" id="UP001231189"/>
    </source>
</evidence>
<evidence type="ECO:0000313" key="4">
    <source>
        <dbReference type="EMBL" id="KAK1632759.1"/>
    </source>
</evidence>